<comment type="caution">
    <text evidence="1">The sequence shown here is derived from an EMBL/GenBank/DDBJ whole genome shotgun (WGS) entry which is preliminary data.</text>
</comment>
<sequence>MSDIVKCNVCNIVIDELLAYIQNKVSVVDEETLIRLCTSSFTKEEIEKSKSLLYSALPADKRKIQRKRKGKENRDVDDIIGIIKSTDPDILPVYVAKQLEKLPPITFDHLDCTGLLKDLIRLKSDIECIKSTYATNEQVDELKTEVNNLKYASILPTPICNIDTKRGAWNMDSGPIGLSHVNDTELSDNNKEQLAMISTNNNNNGRREYREVVQTNTQTNTCSNNSMQQSQIQRVKCVRNYTKQNKPVSHPSNVCKQSAAAVSNQLCDNSMQRPAEVFAEYPQNEKNSNESEWSTVKRFKNKYRFAGKTGVAKDGEGMFKAAVRMIPIFISNIHNDTKDDEIINYIRLKTNELVTLEKIDIKKHDSYKAYKFFIPQSKLDIFLDETIWPTGIIFRRFVNMKYRSNNAFNKDGLKDKNNDE</sequence>
<dbReference type="InParanoid" id="A0A0N0PG34"/>
<reference evidence="1 2" key="1">
    <citation type="journal article" date="2015" name="Nat. Commun.">
        <title>Outbred genome sequencing and CRISPR/Cas9 gene editing in butterflies.</title>
        <authorList>
            <person name="Li X."/>
            <person name="Fan D."/>
            <person name="Zhang W."/>
            <person name="Liu G."/>
            <person name="Zhang L."/>
            <person name="Zhao L."/>
            <person name="Fang X."/>
            <person name="Chen L."/>
            <person name="Dong Y."/>
            <person name="Chen Y."/>
            <person name="Ding Y."/>
            <person name="Zhao R."/>
            <person name="Feng M."/>
            <person name="Zhu Y."/>
            <person name="Feng Y."/>
            <person name="Jiang X."/>
            <person name="Zhu D."/>
            <person name="Xiang H."/>
            <person name="Feng X."/>
            <person name="Li S."/>
            <person name="Wang J."/>
            <person name="Zhang G."/>
            <person name="Kronforst M.R."/>
            <person name="Wang W."/>
        </authorList>
    </citation>
    <scope>NUCLEOTIDE SEQUENCE [LARGE SCALE GENOMIC DNA]</scope>
    <source>
        <strain evidence="1">Ya'a_city_454_Pm</strain>
        <tissue evidence="1">Whole body</tissue>
    </source>
</reference>
<protein>
    <recommendedName>
        <fullName evidence="3">Mutant cadherin</fullName>
    </recommendedName>
</protein>
<evidence type="ECO:0000313" key="1">
    <source>
        <dbReference type="EMBL" id="KPJ21562.1"/>
    </source>
</evidence>
<keyword evidence="2" id="KW-1185">Reference proteome</keyword>
<dbReference type="Proteomes" id="UP000053240">
    <property type="component" value="Unassembled WGS sequence"/>
</dbReference>
<dbReference type="AlphaFoldDB" id="A0A0N0PG34"/>
<gene>
    <name evidence="1" type="ORF">RR48_00734</name>
</gene>
<name>A0A0N0PG34_PAPMA</name>
<evidence type="ECO:0000313" key="2">
    <source>
        <dbReference type="Proteomes" id="UP000053240"/>
    </source>
</evidence>
<organism evidence="1 2">
    <name type="scientific">Papilio machaon</name>
    <name type="common">Old World swallowtail butterfly</name>
    <dbReference type="NCBI Taxonomy" id="76193"/>
    <lineage>
        <taxon>Eukaryota</taxon>
        <taxon>Metazoa</taxon>
        <taxon>Ecdysozoa</taxon>
        <taxon>Arthropoda</taxon>
        <taxon>Hexapoda</taxon>
        <taxon>Insecta</taxon>
        <taxon>Pterygota</taxon>
        <taxon>Neoptera</taxon>
        <taxon>Endopterygota</taxon>
        <taxon>Lepidoptera</taxon>
        <taxon>Glossata</taxon>
        <taxon>Ditrysia</taxon>
        <taxon>Papilionoidea</taxon>
        <taxon>Papilionidae</taxon>
        <taxon>Papilioninae</taxon>
        <taxon>Papilio</taxon>
    </lineage>
</organism>
<proteinExistence type="predicted"/>
<accession>A0A0N0PG34</accession>
<evidence type="ECO:0008006" key="3">
    <source>
        <dbReference type="Google" id="ProtNLM"/>
    </source>
</evidence>
<dbReference type="EMBL" id="LADJ01056147">
    <property type="protein sequence ID" value="KPJ21562.1"/>
    <property type="molecule type" value="Genomic_DNA"/>
</dbReference>